<feature type="chain" id="PRO_5021343796" evidence="5">
    <location>
        <begin position="29"/>
        <end position="329"/>
    </location>
</feature>
<dbReference type="SMART" id="SM00849">
    <property type="entry name" value="Lactamase_B"/>
    <property type="match status" value="1"/>
</dbReference>
<dbReference type="EC" id="3.1.1.81" evidence="7"/>
<comment type="similarity">
    <text evidence="1">Belongs to the metallo-beta-lactamase superfamily.</text>
</comment>
<keyword evidence="3 7" id="KW-0378">Hydrolase</keyword>
<accession>A0A508TKB7</accession>
<proteinExistence type="inferred from homology"/>
<evidence type="ECO:0000256" key="3">
    <source>
        <dbReference type="ARBA" id="ARBA00022801"/>
    </source>
</evidence>
<comment type="caution">
    <text evidence="7">The sequence shown here is derived from an EMBL/GenBank/DDBJ whole genome shotgun (WGS) entry which is preliminary data.</text>
</comment>
<dbReference type="GO" id="GO:0046872">
    <property type="term" value="F:metal ion binding"/>
    <property type="evidence" value="ECO:0007669"/>
    <property type="project" value="UniProtKB-KW"/>
</dbReference>
<dbReference type="PANTHER" id="PTHR42978">
    <property type="entry name" value="QUORUM-QUENCHING LACTONASE YTNP-RELATED-RELATED"/>
    <property type="match status" value="1"/>
</dbReference>
<evidence type="ECO:0000256" key="2">
    <source>
        <dbReference type="ARBA" id="ARBA00022723"/>
    </source>
</evidence>
<dbReference type="Pfam" id="PF00753">
    <property type="entry name" value="Lactamase_B"/>
    <property type="match status" value="1"/>
</dbReference>
<evidence type="ECO:0000256" key="1">
    <source>
        <dbReference type="ARBA" id="ARBA00007749"/>
    </source>
</evidence>
<dbReference type="Proteomes" id="UP000328092">
    <property type="component" value="Unassembled WGS sequence"/>
</dbReference>
<dbReference type="InterPro" id="IPR051013">
    <property type="entry name" value="MBL_superfamily_lactonases"/>
</dbReference>
<keyword evidence="2" id="KW-0479">Metal-binding</keyword>
<evidence type="ECO:0000256" key="4">
    <source>
        <dbReference type="ARBA" id="ARBA00022833"/>
    </source>
</evidence>
<keyword evidence="4" id="KW-0862">Zinc</keyword>
<gene>
    <name evidence="7" type="primary">aiiA_2</name>
    <name evidence="7" type="ORF">CI1B_55230</name>
</gene>
<protein>
    <submittedName>
        <fullName evidence="7">N-acyl homoserine lactonase</fullName>
        <ecNumber evidence="7">3.1.1.81</ecNumber>
    </submittedName>
</protein>
<dbReference type="AlphaFoldDB" id="A0A508TKB7"/>
<sequence length="329" mass="35377">MELTRRHALAGAAGLAAAPLLPSVSAKAAAPIADKQAPSFYRYKVGDIQVTVVSDGKNVFKLEDSFVTNAKREDVNAALEKAFMPPDMMTIYFAPLVLNTGGKLVVIDTGNGATSKANSKGANGLFAENFVAAGFDPKAVDMVVISHFHGDHVNGLLTAEGTPAFPNAEVLVPATEWKFWMDDGEMSRAPAGRMQGLFKNNRNIFEAGLKKKVTPYEWGKEIAPGLTSVETVGHTPGHTSYVLSSGSAKVFIQSDVTNHPNLFAANPGWHAFFDQDAGVAEKTRRRVYDMLVAEKLQVQGFHYPFPGVGNIVKDGDGYRVVPAAWNPTI</sequence>
<dbReference type="InterPro" id="IPR006311">
    <property type="entry name" value="TAT_signal"/>
</dbReference>
<evidence type="ECO:0000313" key="8">
    <source>
        <dbReference type="Proteomes" id="UP000328092"/>
    </source>
</evidence>
<dbReference type="InterPro" id="IPR036866">
    <property type="entry name" value="RibonucZ/Hydroxyglut_hydro"/>
</dbReference>
<dbReference type="GO" id="GO:0102007">
    <property type="term" value="F:acyl-L-homoserine-lactone lactonohydrolase activity"/>
    <property type="evidence" value="ECO:0007669"/>
    <property type="project" value="UniProtKB-EC"/>
</dbReference>
<keyword evidence="5" id="KW-0732">Signal</keyword>
<dbReference type="RefSeq" id="WP_139483933.1">
    <property type="nucleotide sequence ID" value="NZ_CAADFB020000028.1"/>
</dbReference>
<dbReference type="InterPro" id="IPR001279">
    <property type="entry name" value="Metallo-B-lactamas"/>
</dbReference>
<evidence type="ECO:0000256" key="5">
    <source>
        <dbReference type="SAM" id="SignalP"/>
    </source>
</evidence>
<feature type="signal peptide" evidence="5">
    <location>
        <begin position="1"/>
        <end position="28"/>
    </location>
</feature>
<dbReference type="PANTHER" id="PTHR42978:SF6">
    <property type="entry name" value="QUORUM-QUENCHING LACTONASE YTNP-RELATED"/>
    <property type="match status" value="1"/>
</dbReference>
<evidence type="ECO:0000259" key="6">
    <source>
        <dbReference type="SMART" id="SM00849"/>
    </source>
</evidence>
<dbReference type="OrthoDB" id="9773738at2"/>
<evidence type="ECO:0000313" key="7">
    <source>
        <dbReference type="EMBL" id="VIO74745.1"/>
    </source>
</evidence>
<dbReference type="PROSITE" id="PS51318">
    <property type="entry name" value="TAT"/>
    <property type="match status" value="1"/>
</dbReference>
<dbReference type="Gene3D" id="3.60.15.10">
    <property type="entry name" value="Ribonuclease Z/Hydroxyacylglutathione hydrolase-like"/>
    <property type="match status" value="1"/>
</dbReference>
<feature type="domain" description="Metallo-beta-lactamase" evidence="6">
    <location>
        <begin position="91"/>
        <end position="302"/>
    </location>
</feature>
<dbReference type="SUPFAM" id="SSF56281">
    <property type="entry name" value="Metallo-hydrolase/oxidoreductase"/>
    <property type="match status" value="1"/>
</dbReference>
<reference evidence="7" key="1">
    <citation type="submission" date="2019-02" db="EMBL/GenBank/DDBJ databases">
        <authorList>
            <person name="Pothier F.J."/>
        </authorList>
    </citation>
    <scope>NUCLEOTIDE SEQUENCE</scope>
    <source>
        <strain evidence="7">CI-1B</strain>
    </source>
</reference>
<name>A0A508TKB7_9BRAD</name>
<dbReference type="CDD" id="cd07720">
    <property type="entry name" value="OPHC2-like_MBL-fold"/>
    <property type="match status" value="1"/>
</dbReference>
<keyword evidence="8" id="KW-1185">Reference proteome</keyword>
<organism evidence="7 8">
    <name type="scientific">Bradyrhizobium ivorense</name>
    <dbReference type="NCBI Taxonomy" id="2511166"/>
    <lineage>
        <taxon>Bacteria</taxon>
        <taxon>Pseudomonadati</taxon>
        <taxon>Pseudomonadota</taxon>
        <taxon>Alphaproteobacteria</taxon>
        <taxon>Hyphomicrobiales</taxon>
        <taxon>Nitrobacteraceae</taxon>
        <taxon>Bradyrhizobium</taxon>
    </lineage>
</organism>
<dbReference type="EMBL" id="CAADFC020000022">
    <property type="protein sequence ID" value="VIO74745.1"/>
    <property type="molecule type" value="Genomic_DNA"/>
</dbReference>